<dbReference type="PANTHER" id="PTHR48079">
    <property type="entry name" value="PROTEIN YEEZ"/>
    <property type="match status" value="1"/>
</dbReference>
<dbReference type="RefSeq" id="WP_005004218.1">
    <property type="nucleotide sequence ID" value="NZ_CH672427.1"/>
</dbReference>
<dbReference type="InterPro" id="IPR051783">
    <property type="entry name" value="NAD(P)-dependent_oxidoreduct"/>
</dbReference>
<organism evidence="2 3">
    <name type="scientific">Nitrococcus mobilis Nb-231</name>
    <dbReference type="NCBI Taxonomy" id="314278"/>
    <lineage>
        <taxon>Bacteria</taxon>
        <taxon>Pseudomonadati</taxon>
        <taxon>Pseudomonadota</taxon>
        <taxon>Gammaproteobacteria</taxon>
        <taxon>Chromatiales</taxon>
        <taxon>Ectothiorhodospiraceae</taxon>
        <taxon>Nitrococcus</taxon>
    </lineage>
</organism>
<dbReference type="Pfam" id="PF01370">
    <property type="entry name" value="Epimerase"/>
    <property type="match status" value="1"/>
</dbReference>
<gene>
    <name evidence="2" type="ORF">NB231_15303</name>
</gene>
<dbReference type="eggNOG" id="COG0451">
    <property type="taxonomic scope" value="Bacteria"/>
</dbReference>
<dbReference type="Proteomes" id="UP000003374">
    <property type="component" value="Unassembled WGS sequence"/>
</dbReference>
<dbReference type="EMBL" id="AAOF01000001">
    <property type="protein sequence ID" value="EAR23199.1"/>
    <property type="molecule type" value="Genomic_DNA"/>
</dbReference>
<name>A4BLL1_9GAMM</name>
<evidence type="ECO:0000259" key="1">
    <source>
        <dbReference type="Pfam" id="PF01370"/>
    </source>
</evidence>
<dbReference type="OrthoDB" id="9808276at2"/>
<dbReference type="Gene3D" id="3.40.50.720">
    <property type="entry name" value="NAD(P)-binding Rossmann-like Domain"/>
    <property type="match status" value="1"/>
</dbReference>
<dbReference type="CDD" id="cd05266">
    <property type="entry name" value="SDR_a4"/>
    <property type="match status" value="1"/>
</dbReference>
<dbReference type="PANTHER" id="PTHR48079:SF6">
    <property type="entry name" value="NAD(P)-BINDING DOMAIN-CONTAINING PROTEIN-RELATED"/>
    <property type="match status" value="1"/>
</dbReference>
<dbReference type="SUPFAM" id="SSF51735">
    <property type="entry name" value="NAD(P)-binding Rossmann-fold domains"/>
    <property type="match status" value="1"/>
</dbReference>
<dbReference type="HOGENOM" id="CLU_007383_11_2_6"/>
<evidence type="ECO:0000313" key="3">
    <source>
        <dbReference type="Proteomes" id="UP000003374"/>
    </source>
</evidence>
<sequence>MSGDSYERVLIAGCGKIGTRLGEELASRGEAVWGLRRQRVQLPSPLKSLTADLGVPESLQAIPAGITRVYYLATPNAYTDAAYGMTYVDGLRNLLQALADQGQTPRRVIFVSSTAVYAQQSGEWVDEASPTEPTGFSGQRLLEAERLLQRGRFPGLVVRFGGIYGRGRNAMLRKVQAGEPCHAEPSLYTNRIHEDDCVGVLCHLGRLASPKDIYIAVDDAPCTQCELMDWLAEQLDRPKPARTTAAKDTPRAGSKRCCNARLKASGYALRFPTYREGYRAMLTSNRTDSAK</sequence>
<reference evidence="2 3" key="1">
    <citation type="submission" date="2006-02" db="EMBL/GenBank/DDBJ databases">
        <authorList>
            <person name="Waterbury J."/>
            <person name="Ferriera S."/>
            <person name="Johnson J."/>
            <person name="Kravitz S."/>
            <person name="Halpern A."/>
            <person name="Remington K."/>
            <person name="Beeson K."/>
            <person name="Tran B."/>
            <person name="Rogers Y.-H."/>
            <person name="Friedman R."/>
            <person name="Venter J.C."/>
        </authorList>
    </citation>
    <scope>NUCLEOTIDE SEQUENCE [LARGE SCALE GENOMIC DNA]</scope>
    <source>
        <strain evidence="2 3">Nb-231</strain>
    </source>
</reference>
<comment type="caution">
    <text evidence="2">The sequence shown here is derived from an EMBL/GenBank/DDBJ whole genome shotgun (WGS) entry which is preliminary data.</text>
</comment>
<dbReference type="AlphaFoldDB" id="A4BLL1"/>
<dbReference type="STRING" id="314278.NB231_15303"/>
<dbReference type="InterPro" id="IPR001509">
    <property type="entry name" value="Epimerase_deHydtase"/>
</dbReference>
<accession>A4BLL1</accession>
<feature type="domain" description="NAD-dependent epimerase/dehydratase" evidence="1">
    <location>
        <begin position="9"/>
        <end position="167"/>
    </location>
</feature>
<dbReference type="InterPro" id="IPR036291">
    <property type="entry name" value="NAD(P)-bd_dom_sf"/>
</dbReference>
<dbReference type="GO" id="GO:0005737">
    <property type="term" value="C:cytoplasm"/>
    <property type="evidence" value="ECO:0007669"/>
    <property type="project" value="TreeGrafter"/>
</dbReference>
<keyword evidence="3" id="KW-1185">Reference proteome</keyword>
<dbReference type="GO" id="GO:0004029">
    <property type="term" value="F:aldehyde dehydrogenase (NAD+) activity"/>
    <property type="evidence" value="ECO:0007669"/>
    <property type="project" value="TreeGrafter"/>
</dbReference>
<protein>
    <submittedName>
        <fullName evidence="2">NAD-dependent epimerase/dehydratase</fullName>
    </submittedName>
</protein>
<proteinExistence type="predicted"/>
<evidence type="ECO:0000313" key="2">
    <source>
        <dbReference type="EMBL" id="EAR23199.1"/>
    </source>
</evidence>